<feature type="signal peptide" evidence="10">
    <location>
        <begin position="1"/>
        <end position="23"/>
    </location>
</feature>
<feature type="chain" id="PRO_5034813352" evidence="10">
    <location>
        <begin position="24"/>
        <end position="505"/>
    </location>
</feature>
<organism evidence="12 13">
    <name type="scientific">Hyalella azteca</name>
    <name type="common">Amphipod</name>
    <dbReference type="NCBI Taxonomy" id="294128"/>
    <lineage>
        <taxon>Eukaryota</taxon>
        <taxon>Metazoa</taxon>
        <taxon>Ecdysozoa</taxon>
        <taxon>Arthropoda</taxon>
        <taxon>Crustacea</taxon>
        <taxon>Multicrustacea</taxon>
        <taxon>Malacostraca</taxon>
        <taxon>Eumalacostraca</taxon>
        <taxon>Peracarida</taxon>
        <taxon>Amphipoda</taxon>
        <taxon>Senticaudata</taxon>
        <taxon>Talitrida</taxon>
        <taxon>Talitroidea</taxon>
        <taxon>Hyalellidae</taxon>
        <taxon>Hyalella</taxon>
    </lineage>
</organism>
<evidence type="ECO:0000313" key="13">
    <source>
        <dbReference type="RefSeq" id="XP_018023240.1"/>
    </source>
</evidence>
<keyword evidence="8" id="KW-1015">Disulfide bond</keyword>
<evidence type="ECO:0000256" key="3">
    <source>
        <dbReference type="ARBA" id="ARBA00022729"/>
    </source>
</evidence>
<dbReference type="AlphaFoldDB" id="A0A8B7PB65"/>
<dbReference type="InterPro" id="IPR013098">
    <property type="entry name" value="Ig_I-set"/>
</dbReference>
<dbReference type="GeneID" id="108679164"/>
<comment type="subcellular location">
    <subcellularLocation>
        <location evidence="1">Membrane</location>
        <topology evidence="1">Single-pass membrane protein</topology>
    </subcellularLocation>
</comment>
<dbReference type="Proteomes" id="UP000694843">
    <property type="component" value="Unplaced"/>
</dbReference>
<protein>
    <submittedName>
        <fullName evidence="13">Protein amalgam isoform X1</fullName>
    </submittedName>
</protein>
<keyword evidence="2" id="KW-0812">Transmembrane</keyword>
<evidence type="ECO:0000259" key="11">
    <source>
        <dbReference type="PROSITE" id="PS50835"/>
    </source>
</evidence>
<dbReference type="GO" id="GO:0007156">
    <property type="term" value="P:homophilic cell adhesion via plasma membrane adhesion molecules"/>
    <property type="evidence" value="ECO:0007669"/>
    <property type="project" value="TreeGrafter"/>
</dbReference>
<feature type="domain" description="Ig-like" evidence="11">
    <location>
        <begin position="249"/>
        <end position="337"/>
    </location>
</feature>
<dbReference type="InterPro" id="IPR050958">
    <property type="entry name" value="Cell_Adh-Cytoskel_Orgn"/>
</dbReference>
<dbReference type="GO" id="GO:0043025">
    <property type="term" value="C:neuronal cell body"/>
    <property type="evidence" value="ECO:0007669"/>
    <property type="project" value="TreeGrafter"/>
</dbReference>
<dbReference type="Gene3D" id="2.60.40.10">
    <property type="entry name" value="Immunoglobulins"/>
    <property type="match status" value="4"/>
</dbReference>
<evidence type="ECO:0000256" key="2">
    <source>
        <dbReference type="ARBA" id="ARBA00022692"/>
    </source>
</evidence>
<dbReference type="InterPro" id="IPR003598">
    <property type="entry name" value="Ig_sub2"/>
</dbReference>
<dbReference type="OrthoDB" id="6507807at2759"/>
<evidence type="ECO:0000256" key="8">
    <source>
        <dbReference type="ARBA" id="ARBA00023157"/>
    </source>
</evidence>
<dbReference type="SMART" id="SM00408">
    <property type="entry name" value="IGc2"/>
    <property type="match status" value="3"/>
</dbReference>
<dbReference type="FunFam" id="2.60.40.10:FF:000017">
    <property type="entry name" value="Down syndrome cell adhesion molecule b"/>
    <property type="match status" value="1"/>
</dbReference>
<keyword evidence="9" id="KW-0393">Immunoglobulin domain</keyword>
<dbReference type="Pfam" id="PF07679">
    <property type="entry name" value="I-set"/>
    <property type="match status" value="1"/>
</dbReference>
<dbReference type="SUPFAM" id="SSF48726">
    <property type="entry name" value="Immunoglobulin"/>
    <property type="match status" value="3"/>
</dbReference>
<dbReference type="PANTHER" id="PTHR45080">
    <property type="entry name" value="CONTACTIN 5"/>
    <property type="match status" value="1"/>
</dbReference>
<keyword evidence="12" id="KW-1185">Reference proteome</keyword>
<evidence type="ECO:0000256" key="9">
    <source>
        <dbReference type="ARBA" id="ARBA00023319"/>
    </source>
</evidence>
<dbReference type="OMA" id="RARDHYF"/>
<evidence type="ECO:0000256" key="6">
    <source>
        <dbReference type="ARBA" id="ARBA00022989"/>
    </source>
</evidence>
<dbReference type="Pfam" id="PF13927">
    <property type="entry name" value="Ig_3"/>
    <property type="match status" value="1"/>
</dbReference>
<evidence type="ECO:0000256" key="10">
    <source>
        <dbReference type="SAM" id="SignalP"/>
    </source>
</evidence>
<keyword evidence="3 10" id="KW-0732">Signal</keyword>
<dbReference type="GO" id="GO:0008046">
    <property type="term" value="F:axon guidance receptor activity"/>
    <property type="evidence" value="ECO:0007669"/>
    <property type="project" value="TreeGrafter"/>
</dbReference>
<reference evidence="13" key="1">
    <citation type="submission" date="2025-08" db="UniProtKB">
        <authorList>
            <consortium name="RefSeq"/>
        </authorList>
    </citation>
    <scope>IDENTIFICATION</scope>
    <source>
        <tissue evidence="13">Whole organism</tissue>
    </source>
</reference>
<gene>
    <name evidence="13" type="primary">LOC108679164</name>
</gene>
<dbReference type="GO" id="GO:0005886">
    <property type="term" value="C:plasma membrane"/>
    <property type="evidence" value="ECO:0007669"/>
    <property type="project" value="TreeGrafter"/>
</dbReference>
<sequence>MKSYAALLSLLLVLGAGLHTAGQSEIFEDIGLGQEQYDYDDAGAADDDEKGGKHEVPSFNVQPMVFNPTVGETVNIPCTSGTKYDSALLMKRRYFDDSKAEQLISGDTFFFVKDDRYSIQDNVFTITNVRKSDSGYYSCTYQTPDMNINVTHTLDVYFSATVKPEHKIIEAIKGDKADLDCNADGNPKPTITWTKQGGKMPSGEAQERGTSIIFEEVDRHVHGTYECLAQNGVGEPAKGTREVVVFYPPEIRTEKEIVHTGNGDKVELVCVVHANPAAEVQWTHDNKPVDRDTMAEVHEGGHRHLLTIEQVSEADFGVYQCSASNKYGAVFEEIKLTDAPSAPAITSDPHSAEESSYTLTWTTESYYPITAYTITYRKTKANESTDEPGEWMEIAEDVAEGAQDAGPSRSFERTVADLERATDYDGVLVIRNSVKPSADVTFNFSTRKALPPTSLIQLGDNKDALAGMDKETAGGHRHPNAAASASLSASLLSLCLFRLLSIASQ</sequence>
<dbReference type="InterPro" id="IPR036179">
    <property type="entry name" value="Ig-like_dom_sf"/>
</dbReference>
<name>A0A8B7PB65_HYAAZ</name>
<dbReference type="KEGG" id="hazt:108679164"/>
<accession>A0A8B7PB65</accession>
<dbReference type="Pfam" id="PF00047">
    <property type="entry name" value="ig"/>
    <property type="match status" value="1"/>
</dbReference>
<proteinExistence type="predicted"/>
<dbReference type="CDD" id="cd00096">
    <property type="entry name" value="Ig"/>
    <property type="match status" value="1"/>
</dbReference>
<keyword evidence="6" id="KW-1133">Transmembrane helix</keyword>
<feature type="domain" description="Ig-like" evidence="11">
    <location>
        <begin position="57"/>
        <end position="149"/>
    </location>
</feature>
<dbReference type="InterPro" id="IPR013151">
    <property type="entry name" value="Immunoglobulin_dom"/>
</dbReference>
<dbReference type="SMART" id="SM00409">
    <property type="entry name" value="IG"/>
    <property type="match status" value="3"/>
</dbReference>
<keyword evidence="7" id="KW-0472">Membrane</keyword>
<evidence type="ECO:0000256" key="4">
    <source>
        <dbReference type="ARBA" id="ARBA00022737"/>
    </source>
</evidence>
<evidence type="ECO:0000256" key="1">
    <source>
        <dbReference type="ARBA" id="ARBA00004167"/>
    </source>
</evidence>
<keyword evidence="5" id="KW-0130">Cell adhesion</keyword>
<dbReference type="InterPro" id="IPR007110">
    <property type="entry name" value="Ig-like_dom"/>
</dbReference>
<dbReference type="GO" id="GO:0050808">
    <property type="term" value="P:synapse organization"/>
    <property type="evidence" value="ECO:0007669"/>
    <property type="project" value="TreeGrafter"/>
</dbReference>
<dbReference type="InterPro" id="IPR036116">
    <property type="entry name" value="FN3_sf"/>
</dbReference>
<dbReference type="PROSITE" id="PS50835">
    <property type="entry name" value="IG_LIKE"/>
    <property type="match status" value="3"/>
</dbReference>
<evidence type="ECO:0000313" key="12">
    <source>
        <dbReference type="Proteomes" id="UP000694843"/>
    </source>
</evidence>
<dbReference type="SUPFAM" id="SSF49265">
    <property type="entry name" value="Fibronectin type III"/>
    <property type="match status" value="1"/>
</dbReference>
<dbReference type="GO" id="GO:0030424">
    <property type="term" value="C:axon"/>
    <property type="evidence" value="ECO:0007669"/>
    <property type="project" value="TreeGrafter"/>
</dbReference>
<dbReference type="InterPro" id="IPR003599">
    <property type="entry name" value="Ig_sub"/>
</dbReference>
<evidence type="ECO:0000256" key="7">
    <source>
        <dbReference type="ARBA" id="ARBA00023136"/>
    </source>
</evidence>
<keyword evidence="4" id="KW-0677">Repeat</keyword>
<dbReference type="PANTHER" id="PTHR45080:SF33">
    <property type="entry name" value="IG-LIKE DOMAIN-CONTAINING PROTEIN"/>
    <property type="match status" value="1"/>
</dbReference>
<dbReference type="RefSeq" id="XP_018023240.1">
    <property type="nucleotide sequence ID" value="XM_018167751.2"/>
</dbReference>
<evidence type="ECO:0000256" key="5">
    <source>
        <dbReference type="ARBA" id="ARBA00022889"/>
    </source>
</evidence>
<feature type="domain" description="Ig-like" evidence="11">
    <location>
        <begin position="164"/>
        <end position="244"/>
    </location>
</feature>
<dbReference type="InterPro" id="IPR013783">
    <property type="entry name" value="Ig-like_fold"/>
</dbReference>